<evidence type="ECO:0000256" key="2">
    <source>
        <dbReference type="ARBA" id="ARBA00022448"/>
    </source>
</evidence>
<dbReference type="EMBL" id="FRFD01000005">
    <property type="protein sequence ID" value="SHO48897.1"/>
    <property type="molecule type" value="Genomic_DNA"/>
</dbReference>
<dbReference type="RefSeq" id="WP_073588766.1">
    <property type="nucleotide sequence ID" value="NZ_FRFD01000005.1"/>
</dbReference>
<feature type="region of interest" description="Disordered" evidence="4">
    <location>
        <begin position="31"/>
        <end position="50"/>
    </location>
</feature>
<keyword evidence="6" id="KW-0762">Sugar transport</keyword>
<feature type="compositionally biased region" description="Polar residues" evidence="4">
    <location>
        <begin position="38"/>
        <end position="49"/>
    </location>
</feature>
<dbReference type="GO" id="GO:0055052">
    <property type="term" value="C:ATP-binding cassette (ABC) transporter complex, substrate-binding subunit-containing"/>
    <property type="evidence" value="ECO:0007669"/>
    <property type="project" value="TreeGrafter"/>
</dbReference>
<evidence type="ECO:0000256" key="1">
    <source>
        <dbReference type="ARBA" id="ARBA00008520"/>
    </source>
</evidence>
<proteinExistence type="inferred from homology"/>
<evidence type="ECO:0000256" key="3">
    <source>
        <dbReference type="ARBA" id="ARBA00022729"/>
    </source>
</evidence>
<dbReference type="GO" id="GO:1901982">
    <property type="term" value="F:maltose binding"/>
    <property type="evidence" value="ECO:0007669"/>
    <property type="project" value="TreeGrafter"/>
</dbReference>
<dbReference type="InterPro" id="IPR006059">
    <property type="entry name" value="SBP"/>
</dbReference>
<evidence type="ECO:0000256" key="4">
    <source>
        <dbReference type="SAM" id="MobiDB-lite"/>
    </source>
</evidence>
<gene>
    <name evidence="6" type="ORF">SAMN02745217_02083</name>
</gene>
<evidence type="ECO:0000313" key="7">
    <source>
        <dbReference type="Proteomes" id="UP000184612"/>
    </source>
</evidence>
<protein>
    <submittedName>
        <fullName evidence="6">Multiple sugar transport system substrate-binding protein</fullName>
    </submittedName>
</protein>
<keyword evidence="3 5" id="KW-0732">Signal</keyword>
<sequence>MKKNAKSNLRKAAALLLTMGMVAGMLSGCGSSDKKNVQDTSSGDNSTDGKTVEITMWGSWGGDQVGQLDKQLDAYNKSQSKYHITYAVQDSMEEKLLTAIVSNEAPDVVLWDRFNTSVYAPKGAFTQLDDYVKKDSIDMSKFYSPATDELTYDGKLYGIPLTVDTRVIFYNKDMFSAAGIDPASITTWDTLRDAAVKLTKRENGKLVQAGFSLKDVGLFNNWIQQAGGKMIDDSSATAKAAFNSDAGLAVLKYWNQLLNEDKVYDLGFEDGFGGDGFKAGKVAMTFNGPWTLQSYKEAGVNFGVIGQPEGPTGAKSAMMGGFGLIVPNKAKHADAAWDFIKWWTTKPENGVEFAKISGNLPANIDAAKDPYFMDDDVLKVFSDTMSYAGIRSKVPGYSDLEGLALIPQLQKYVAGEISAEDALANAQKQGDTILAEAAGK</sequence>
<dbReference type="Proteomes" id="UP000184612">
    <property type="component" value="Unassembled WGS sequence"/>
</dbReference>
<dbReference type="PANTHER" id="PTHR30061">
    <property type="entry name" value="MALTOSE-BINDING PERIPLASMIC PROTEIN"/>
    <property type="match status" value="1"/>
</dbReference>
<feature type="chain" id="PRO_5039377794" evidence="5">
    <location>
        <begin position="28"/>
        <end position="440"/>
    </location>
</feature>
<dbReference type="Pfam" id="PF13416">
    <property type="entry name" value="SBP_bac_8"/>
    <property type="match status" value="1"/>
</dbReference>
<dbReference type="CDD" id="cd14748">
    <property type="entry name" value="PBP2_UgpB"/>
    <property type="match status" value="1"/>
</dbReference>
<accession>A0A1M7Y8E9</accession>
<dbReference type="GO" id="GO:0042956">
    <property type="term" value="P:maltodextrin transmembrane transport"/>
    <property type="evidence" value="ECO:0007669"/>
    <property type="project" value="TreeGrafter"/>
</dbReference>
<feature type="signal peptide" evidence="5">
    <location>
        <begin position="1"/>
        <end position="27"/>
    </location>
</feature>
<dbReference type="PROSITE" id="PS51257">
    <property type="entry name" value="PROKAR_LIPOPROTEIN"/>
    <property type="match status" value="1"/>
</dbReference>
<reference evidence="6 7" key="1">
    <citation type="submission" date="2016-12" db="EMBL/GenBank/DDBJ databases">
        <authorList>
            <person name="Song W.-J."/>
            <person name="Kurnit D.M."/>
        </authorList>
    </citation>
    <scope>NUCLEOTIDE SEQUENCE [LARGE SCALE GENOMIC DNA]</scope>
    <source>
        <strain evidence="6 7">DSM 12503</strain>
    </source>
</reference>
<dbReference type="PANTHER" id="PTHR30061:SF50">
    <property type="entry name" value="MALTOSE_MALTODEXTRIN-BINDING PERIPLASMIC PROTEIN"/>
    <property type="match status" value="1"/>
</dbReference>
<dbReference type="GO" id="GO:0015768">
    <property type="term" value="P:maltose transport"/>
    <property type="evidence" value="ECO:0007669"/>
    <property type="project" value="TreeGrafter"/>
</dbReference>
<organism evidence="6 7">
    <name type="scientific">Anaerocolumna xylanovorans DSM 12503</name>
    <dbReference type="NCBI Taxonomy" id="1121345"/>
    <lineage>
        <taxon>Bacteria</taxon>
        <taxon>Bacillati</taxon>
        <taxon>Bacillota</taxon>
        <taxon>Clostridia</taxon>
        <taxon>Lachnospirales</taxon>
        <taxon>Lachnospiraceae</taxon>
        <taxon>Anaerocolumna</taxon>
    </lineage>
</organism>
<keyword evidence="2" id="KW-0813">Transport</keyword>
<dbReference type="Gene3D" id="3.40.190.10">
    <property type="entry name" value="Periplasmic binding protein-like II"/>
    <property type="match status" value="1"/>
</dbReference>
<dbReference type="STRING" id="1121345.SAMN02745217_02083"/>
<name>A0A1M7Y8E9_9FIRM</name>
<comment type="similarity">
    <text evidence="1">Belongs to the bacterial solute-binding protein 1 family.</text>
</comment>
<dbReference type="AlphaFoldDB" id="A0A1M7Y8E9"/>
<dbReference type="OrthoDB" id="383712at2"/>
<keyword evidence="7" id="KW-1185">Reference proteome</keyword>
<dbReference type="SUPFAM" id="SSF53850">
    <property type="entry name" value="Periplasmic binding protein-like II"/>
    <property type="match status" value="1"/>
</dbReference>
<evidence type="ECO:0000313" key="6">
    <source>
        <dbReference type="EMBL" id="SHO48897.1"/>
    </source>
</evidence>
<evidence type="ECO:0000256" key="5">
    <source>
        <dbReference type="SAM" id="SignalP"/>
    </source>
</evidence>